<protein>
    <recommendedName>
        <fullName evidence="4">Membrane protein 6-pyruvoyl-tetrahydropterin synthase-related domain-containing protein</fullName>
    </recommendedName>
</protein>
<gene>
    <name evidence="2" type="ORF">GCM10009710_11630</name>
</gene>
<evidence type="ECO:0000256" key="1">
    <source>
        <dbReference type="SAM" id="Phobius"/>
    </source>
</evidence>
<feature type="transmembrane region" description="Helical" evidence="1">
    <location>
        <begin position="188"/>
        <end position="207"/>
    </location>
</feature>
<organism evidence="2 3">
    <name type="scientific">Aeromicrobium alkaliterrae</name>
    <dbReference type="NCBI Taxonomy" id="302168"/>
    <lineage>
        <taxon>Bacteria</taxon>
        <taxon>Bacillati</taxon>
        <taxon>Actinomycetota</taxon>
        <taxon>Actinomycetes</taxon>
        <taxon>Propionibacteriales</taxon>
        <taxon>Nocardioidaceae</taxon>
        <taxon>Aeromicrobium</taxon>
    </lineage>
</organism>
<comment type="caution">
    <text evidence="2">The sequence shown here is derived from an EMBL/GenBank/DDBJ whole genome shotgun (WGS) entry which is preliminary data.</text>
</comment>
<evidence type="ECO:0000313" key="3">
    <source>
        <dbReference type="Proteomes" id="UP001501057"/>
    </source>
</evidence>
<name>A0ABN2JPU8_9ACTN</name>
<feature type="transmembrane region" description="Helical" evidence="1">
    <location>
        <begin position="283"/>
        <end position="303"/>
    </location>
</feature>
<keyword evidence="3" id="KW-1185">Reference proteome</keyword>
<feature type="transmembrane region" description="Helical" evidence="1">
    <location>
        <begin position="359"/>
        <end position="379"/>
    </location>
</feature>
<dbReference type="EMBL" id="BAAAME010000002">
    <property type="protein sequence ID" value="GAA1732536.1"/>
    <property type="molecule type" value="Genomic_DNA"/>
</dbReference>
<feature type="transmembrane region" description="Helical" evidence="1">
    <location>
        <begin position="156"/>
        <end position="181"/>
    </location>
</feature>
<reference evidence="2 3" key="1">
    <citation type="journal article" date="2019" name="Int. J. Syst. Evol. Microbiol.">
        <title>The Global Catalogue of Microorganisms (GCM) 10K type strain sequencing project: providing services to taxonomists for standard genome sequencing and annotation.</title>
        <authorList>
            <consortium name="The Broad Institute Genomics Platform"/>
            <consortium name="The Broad Institute Genome Sequencing Center for Infectious Disease"/>
            <person name="Wu L."/>
            <person name="Ma J."/>
        </authorList>
    </citation>
    <scope>NUCLEOTIDE SEQUENCE [LARGE SCALE GENOMIC DNA]</scope>
    <source>
        <strain evidence="2 3">JCM 13518</strain>
    </source>
</reference>
<feature type="transmembrane region" description="Helical" evidence="1">
    <location>
        <begin position="256"/>
        <end position="276"/>
    </location>
</feature>
<feature type="transmembrane region" description="Helical" evidence="1">
    <location>
        <begin position="80"/>
        <end position="101"/>
    </location>
</feature>
<feature type="transmembrane region" description="Helical" evidence="1">
    <location>
        <begin position="122"/>
        <end position="144"/>
    </location>
</feature>
<feature type="transmembrane region" description="Helical" evidence="1">
    <location>
        <begin position="327"/>
        <end position="347"/>
    </location>
</feature>
<dbReference type="Proteomes" id="UP001501057">
    <property type="component" value="Unassembled WGS sequence"/>
</dbReference>
<feature type="transmembrane region" description="Helical" evidence="1">
    <location>
        <begin position="533"/>
        <end position="556"/>
    </location>
</feature>
<evidence type="ECO:0008006" key="4">
    <source>
        <dbReference type="Google" id="ProtNLM"/>
    </source>
</evidence>
<proteinExistence type="predicted"/>
<keyword evidence="1" id="KW-0472">Membrane</keyword>
<accession>A0ABN2JPU8</accession>
<sequence length="576" mass="60150">MSAVSHRWRDLIVVQWSLLLALVVALPWRGSGFLLSYDMVWIPSWTLDRHDLWGVGTAVPRAVPSDGVIALLSEVVDPVVLQRAVLIGAIALGGVGAARLVDHCGLGVRLVAATYALWNPFVAERLVLGQWPVLVALACFPWIVVAVRDPKAVRGVVLTLALAGTALSVATGIMGLVVALVAGWRSGVLRIVLLALLVNAPWIVATVTRFEPVTSDPDGVTAFAAQSEGPLGRLGALLSLGGIWNSEVVPSSRTTVVSAVLVVVLLLVVVLGVVHWARSDRRLLVPLAVLAVVGHAIAAWGWLAPGTLEDLIAWQGATGVLRDGTRYLALAVPFHALALAHGAGFLGARVGSLAQDVRWSVVGVVAVLALPLAALPDLANGVGGRLTPVEYPASWETAAATIESSTVRGDLLVLPFAPYRAPSWNESRPVLDPAGRYFDRDTVVDDALTVSDVTLAGEDPRAADVAAVLDDPASTSVDLARLGLGVVLVDVEAPGGNVLPPALSGAREVGSPDADLRVFEIDGARRVAATDEVVTAVTVAWSLAALTVGLALLVALARLPRRVRDAAAALARPTWT</sequence>
<keyword evidence="1" id="KW-1133">Transmembrane helix</keyword>
<keyword evidence="1" id="KW-0812">Transmembrane</keyword>
<evidence type="ECO:0000313" key="2">
    <source>
        <dbReference type="EMBL" id="GAA1732536.1"/>
    </source>
</evidence>